<feature type="compositionally biased region" description="Low complexity" evidence="7">
    <location>
        <begin position="1"/>
        <end position="11"/>
    </location>
</feature>
<organism evidence="9 10">
    <name type="scientific">Elasticomyces elasticus</name>
    <dbReference type="NCBI Taxonomy" id="574655"/>
    <lineage>
        <taxon>Eukaryota</taxon>
        <taxon>Fungi</taxon>
        <taxon>Dikarya</taxon>
        <taxon>Ascomycota</taxon>
        <taxon>Pezizomycotina</taxon>
        <taxon>Dothideomycetes</taxon>
        <taxon>Dothideomycetidae</taxon>
        <taxon>Mycosphaerellales</taxon>
        <taxon>Teratosphaeriaceae</taxon>
        <taxon>Elasticomyces</taxon>
    </lineage>
</organism>
<evidence type="ECO:0000256" key="1">
    <source>
        <dbReference type="ARBA" id="ARBA00004123"/>
    </source>
</evidence>
<accession>A0AAN7VYQ7</accession>
<dbReference type="GO" id="GO:0005737">
    <property type="term" value="C:cytoplasm"/>
    <property type="evidence" value="ECO:0007669"/>
    <property type="project" value="UniProtKB-SubCell"/>
</dbReference>
<gene>
    <name evidence="9" type="ORF">LTR97_012446</name>
</gene>
<comment type="subcellular location">
    <subcellularLocation>
        <location evidence="2">Cytoplasm</location>
    </subcellularLocation>
    <subcellularLocation>
        <location evidence="1">Nucleus</location>
    </subcellularLocation>
</comment>
<protein>
    <recommendedName>
        <fullName evidence="8">RRM domain-containing protein</fullName>
    </recommendedName>
</protein>
<dbReference type="PRINTS" id="PR01738">
    <property type="entry name" value="RNABINDINGM8"/>
</dbReference>
<evidence type="ECO:0000313" key="10">
    <source>
        <dbReference type="Proteomes" id="UP001310594"/>
    </source>
</evidence>
<proteinExistence type="predicted"/>
<dbReference type="EMBL" id="JAVRQU010000026">
    <property type="protein sequence ID" value="KAK5690257.1"/>
    <property type="molecule type" value="Genomic_DNA"/>
</dbReference>
<dbReference type="PANTHER" id="PTHR45894">
    <property type="entry name" value="RNA-BINDING PROTEIN 8A"/>
    <property type="match status" value="1"/>
</dbReference>
<dbReference type="SUPFAM" id="SSF54928">
    <property type="entry name" value="RNA-binding domain, RBD"/>
    <property type="match status" value="1"/>
</dbReference>
<evidence type="ECO:0000256" key="7">
    <source>
        <dbReference type="SAM" id="MobiDB-lite"/>
    </source>
</evidence>
<keyword evidence="3" id="KW-0963">Cytoplasm</keyword>
<name>A0AAN7VYQ7_9PEZI</name>
<keyword evidence="5" id="KW-0539">Nucleus</keyword>
<evidence type="ECO:0000256" key="5">
    <source>
        <dbReference type="ARBA" id="ARBA00023242"/>
    </source>
</evidence>
<feature type="compositionally biased region" description="Low complexity" evidence="7">
    <location>
        <begin position="22"/>
        <end position="34"/>
    </location>
</feature>
<dbReference type="SMART" id="SM00360">
    <property type="entry name" value="RRM"/>
    <property type="match status" value="1"/>
</dbReference>
<dbReference type="GO" id="GO:0003729">
    <property type="term" value="F:mRNA binding"/>
    <property type="evidence" value="ECO:0007669"/>
    <property type="project" value="InterPro"/>
</dbReference>
<dbReference type="AlphaFoldDB" id="A0AAN7VYQ7"/>
<dbReference type="Proteomes" id="UP001310594">
    <property type="component" value="Unassembled WGS sequence"/>
</dbReference>
<evidence type="ECO:0000259" key="8">
    <source>
        <dbReference type="PROSITE" id="PS50102"/>
    </source>
</evidence>
<feature type="domain" description="RRM" evidence="8">
    <location>
        <begin position="46"/>
        <end position="124"/>
    </location>
</feature>
<evidence type="ECO:0000256" key="2">
    <source>
        <dbReference type="ARBA" id="ARBA00004496"/>
    </source>
</evidence>
<evidence type="ECO:0000256" key="4">
    <source>
        <dbReference type="ARBA" id="ARBA00022884"/>
    </source>
</evidence>
<dbReference type="InterPro" id="IPR035979">
    <property type="entry name" value="RBD_domain_sf"/>
</dbReference>
<dbReference type="InterPro" id="IPR033744">
    <property type="entry name" value="RRM_RBM8"/>
</dbReference>
<comment type="caution">
    <text evidence="9">The sequence shown here is derived from an EMBL/GenBank/DDBJ whole genome shotgun (WGS) entry which is preliminary data.</text>
</comment>
<dbReference type="GO" id="GO:0006396">
    <property type="term" value="P:RNA processing"/>
    <property type="evidence" value="ECO:0007669"/>
    <property type="project" value="InterPro"/>
</dbReference>
<evidence type="ECO:0000313" key="9">
    <source>
        <dbReference type="EMBL" id="KAK5690257.1"/>
    </source>
</evidence>
<dbReference type="Pfam" id="PF00076">
    <property type="entry name" value="RRM_1"/>
    <property type="match status" value="1"/>
</dbReference>
<reference evidence="9" key="1">
    <citation type="submission" date="2023-08" db="EMBL/GenBank/DDBJ databases">
        <title>Black Yeasts Isolated from many extreme environments.</title>
        <authorList>
            <person name="Coleine C."/>
            <person name="Stajich J.E."/>
            <person name="Selbmann L."/>
        </authorList>
    </citation>
    <scope>NUCLEOTIDE SEQUENCE</scope>
    <source>
        <strain evidence="9">CCFEE 5810</strain>
    </source>
</reference>
<dbReference type="InterPro" id="IPR012677">
    <property type="entry name" value="Nucleotide-bd_a/b_plait_sf"/>
</dbReference>
<keyword evidence="4 6" id="KW-0694">RNA-binding</keyword>
<dbReference type="InterPro" id="IPR000504">
    <property type="entry name" value="RRM_dom"/>
</dbReference>
<dbReference type="CDD" id="cd12324">
    <property type="entry name" value="RRM_RBM8"/>
    <property type="match status" value="1"/>
</dbReference>
<dbReference type="PROSITE" id="PS50102">
    <property type="entry name" value="RRM"/>
    <property type="match status" value="1"/>
</dbReference>
<sequence>MADTAADTAMDLDVKSPPSSPKPTTTTGSDSTTSANATAVRSIEGWIVIVTNVHEEATEEDIQDMFGEYGEVKNLHLNLDRRTGYVKGYALIEFSTLSEAKAAIEGADGEKLLEQTVSVDYAFVRPPPSKTGAAKGGKKGGGGRARSGSPGARKKEESEGEEEGE</sequence>
<evidence type="ECO:0000256" key="3">
    <source>
        <dbReference type="ARBA" id="ARBA00022490"/>
    </source>
</evidence>
<dbReference type="GO" id="GO:0005634">
    <property type="term" value="C:nucleus"/>
    <property type="evidence" value="ECO:0007669"/>
    <property type="project" value="UniProtKB-SubCell"/>
</dbReference>
<evidence type="ECO:0000256" key="6">
    <source>
        <dbReference type="PROSITE-ProRule" id="PRU00176"/>
    </source>
</evidence>
<feature type="region of interest" description="Disordered" evidence="7">
    <location>
        <begin position="123"/>
        <end position="165"/>
    </location>
</feature>
<feature type="region of interest" description="Disordered" evidence="7">
    <location>
        <begin position="1"/>
        <end position="36"/>
    </location>
</feature>
<dbReference type="InterPro" id="IPR008111">
    <property type="entry name" value="RNA-bd_8"/>
</dbReference>
<dbReference type="Gene3D" id="3.30.70.330">
    <property type="match status" value="1"/>
</dbReference>